<evidence type="ECO:0000256" key="2">
    <source>
        <dbReference type="SAM" id="Phobius"/>
    </source>
</evidence>
<sequence>MSKRTIVAALVYLPINAVLFGIGAVTVLAVPALDAQAATLIPWVVVASFVLGVPIAWALAPRLQARAFRKQRREAGIRDDETRRGRTDGRPHTSS</sequence>
<keyword evidence="2" id="KW-1133">Transmembrane helix</keyword>
<comment type="caution">
    <text evidence="3">The sequence shown here is derived from an EMBL/GenBank/DDBJ whole genome shotgun (WGS) entry which is preliminary data.</text>
</comment>
<dbReference type="Proteomes" id="UP000600449">
    <property type="component" value="Unassembled WGS sequence"/>
</dbReference>
<keyword evidence="2" id="KW-0812">Transmembrane</keyword>
<evidence type="ECO:0000256" key="1">
    <source>
        <dbReference type="SAM" id="MobiDB-lite"/>
    </source>
</evidence>
<gene>
    <name evidence="3" type="ORF">GCM10011322_26930</name>
</gene>
<name>A0A917Q9N7_9HYPH</name>
<feature type="transmembrane region" description="Helical" evidence="2">
    <location>
        <begin position="7"/>
        <end position="28"/>
    </location>
</feature>
<dbReference type="RefSeq" id="WP_188913750.1">
    <property type="nucleotide sequence ID" value="NZ_BMMF01000007.1"/>
</dbReference>
<accession>A0A917Q9N7</accession>
<protein>
    <submittedName>
        <fullName evidence="3">Uncharacterized protein</fullName>
    </submittedName>
</protein>
<feature type="transmembrane region" description="Helical" evidence="2">
    <location>
        <begin position="40"/>
        <end position="60"/>
    </location>
</feature>
<reference evidence="3 4" key="1">
    <citation type="journal article" date="2014" name="Int. J. Syst. Evol. Microbiol.">
        <title>Complete genome sequence of Corynebacterium casei LMG S-19264T (=DSM 44701T), isolated from a smear-ripened cheese.</title>
        <authorList>
            <consortium name="US DOE Joint Genome Institute (JGI-PGF)"/>
            <person name="Walter F."/>
            <person name="Albersmeier A."/>
            <person name="Kalinowski J."/>
            <person name="Ruckert C."/>
        </authorList>
    </citation>
    <scope>NUCLEOTIDE SEQUENCE [LARGE SCALE GENOMIC DNA]</scope>
    <source>
        <strain evidence="3 4">CGMCC 1.9161</strain>
    </source>
</reference>
<feature type="region of interest" description="Disordered" evidence="1">
    <location>
        <begin position="68"/>
        <end position="95"/>
    </location>
</feature>
<keyword evidence="2" id="KW-0472">Membrane</keyword>
<organism evidence="3 4">
    <name type="scientific">Salinarimonas ramus</name>
    <dbReference type="NCBI Taxonomy" id="690164"/>
    <lineage>
        <taxon>Bacteria</taxon>
        <taxon>Pseudomonadati</taxon>
        <taxon>Pseudomonadota</taxon>
        <taxon>Alphaproteobacteria</taxon>
        <taxon>Hyphomicrobiales</taxon>
        <taxon>Salinarimonadaceae</taxon>
        <taxon>Salinarimonas</taxon>
    </lineage>
</organism>
<dbReference type="AlphaFoldDB" id="A0A917Q9N7"/>
<feature type="compositionally biased region" description="Basic and acidic residues" evidence="1">
    <location>
        <begin position="73"/>
        <end position="95"/>
    </location>
</feature>
<evidence type="ECO:0000313" key="3">
    <source>
        <dbReference type="EMBL" id="GGK38512.1"/>
    </source>
</evidence>
<keyword evidence="4" id="KW-1185">Reference proteome</keyword>
<dbReference type="EMBL" id="BMMF01000007">
    <property type="protein sequence ID" value="GGK38512.1"/>
    <property type="molecule type" value="Genomic_DNA"/>
</dbReference>
<evidence type="ECO:0000313" key="4">
    <source>
        <dbReference type="Proteomes" id="UP000600449"/>
    </source>
</evidence>
<proteinExistence type="predicted"/>